<sequence>MRTTINLNDHQLLRAAKHCAVAKKVPKIRINFTLVFTEAYNWRALGWLKKHSDLRKTYLKPGS</sequence>
<protein>
    <submittedName>
        <fullName evidence="1">Uncharacterized protein</fullName>
    </submittedName>
</protein>
<proteinExistence type="predicted"/>
<organism evidence="1">
    <name type="scientific">Candidatus Kentrum sp. FW</name>
    <dbReference type="NCBI Taxonomy" id="2126338"/>
    <lineage>
        <taxon>Bacteria</taxon>
        <taxon>Pseudomonadati</taxon>
        <taxon>Pseudomonadota</taxon>
        <taxon>Gammaproteobacteria</taxon>
        <taxon>Candidatus Kentrum</taxon>
    </lineage>
</organism>
<dbReference type="AlphaFoldDB" id="A0A450TJY4"/>
<name>A0A450TJY4_9GAMM</name>
<evidence type="ECO:0000313" key="1">
    <source>
        <dbReference type="EMBL" id="VFJ67813.1"/>
    </source>
</evidence>
<reference evidence="1" key="1">
    <citation type="submission" date="2019-02" db="EMBL/GenBank/DDBJ databases">
        <authorList>
            <person name="Gruber-Vodicka R. H."/>
            <person name="Seah K. B. B."/>
        </authorList>
    </citation>
    <scope>NUCLEOTIDE SEQUENCE</scope>
    <source>
        <strain evidence="1">BECK_BZ131</strain>
    </source>
</reference>
<dbReference type="EMBL" id="CAADFE010000013">
    <property type="protein sequence ID" value="VFJ67813.1"/>
    <property type="molecule type" value="Genomic_DNA"/>
</dbReference>
<accession>A0A450TJY4</accession>
<gene>
    <name evidence="1" type="ORF">BECKFW1821C_GA0114237_10132</name>
</gene>